<feature type="transmembrane region" description="Helical" evidence="8">
    <location>
        <begin position="348"/>
        <end position="368"/>
    </location>
</feature>
<dbReference type="Proteomes" id="UP000184092">
    <property type="component" value="Unassembled WGS sequence"/>
</dbReference>
<dbReference type="Gene3D" id="1.20.1720.10">
    <property type="entry name" value="Multidrug resistance protein D"/>
    <property type="match status" value="1"/>
</dbReference>
<keyword evidence="4" id="KW-1003">Cell membrane</keyword>
<comment type="subcellular location">
    <subcellularLocation>
        <location evidence="1">Cell membrane</location>
        <topology evidence="1">Multi-pass membrane protein</topology>
    </subcellularLocation>
</comment>
<dbReference type="NCBIfam" id="TIGR00710">
    <property type="entry name" value="efflux_Bcr_CflA"/>
    <property type="match status" value="1"/>
</dbReference>
<evidence type="ECO:0000313" key="11">
    <source>
        <dbReference type="Proteomes" id="UP000184092"/>
    </source>
</evidence>
<comment type="similarity">
    <text evidence="2">Belongs to the major facilitator superfamily. Bcr/CmlA family.</text>
</comment>
<dbReference type="InterPro" id="IPR036259">
    <property type="entry name" value="MFS_trans_sf"/>
</dbReference>
<feature type="transmembrane region" description="Helical" evidence="8">
    <location>
        <begin position="284"/>
        <end position="302"/>
    </location>
</feature>
<dbReference type="PANTHER" id="PTHR23502:SF132">
    <property type="entry name" value="POLYAMINE TRANSPORTER 2-RELATED"/>
    <property type="match status" value="1"/>
</dbReference>
<feature type="transmembrane region" description="Helical" evidence="8">
    <location>
        <begin position="12"/>
        <end position="29"/>
    </location>
</feature>
<evidence type="ECO:0000313" key="10">
    <source>
        <dbReference type="EMBL" id="SHM71718.1"/>
    </source>
</evidence>
<dbReference type="EMBL" id="FRCL01000006">
    <property type="protein sequence ID" value="SHM71718.1"/>
    <property type="molecule type" value="Genomic_DNA"/>
</dbReference>
<name>A0A1M7L1N4_9FLAO</name>
<dbReference type="PROSITE" id="PS50850">
    <property type="entry name" value="MFS"/>
    <property type="match status" value="1"/>
</dbReference>
<evidence type="ECO:0000256" key="8">
    <source>
        <dbReference type="SAM" id="Phobius"/>
    </source>
</evidence>
<feature type="transmembrane region" description="Helical" evidence="8">
    <location>
        <begin position="105"/>
        <end position="126"/>
    </location>
</feature>
<dbReference type="FunFam" id="1.20.1720.10:FF:000005">
    <property type="entry name" value="Bcr/CflA family efflux transporter"/>
    <property type="match status" value="1"/>
</dbReference>
<feature type="transmembrane region" description="Helical" evidence="8">
    <location>
        <begin position="138"/>
        <end position="160"/>
    </location>
</feature>
<evidence type="ECO:0000259" key="9">
    <source>
        <dbReference type="PROSITE" id="PS50850"/>
    </source>
</evidence>
<dbReference type="GO" id="GO:0005886">
    <property type="term" value="C:plasma membrane"/>
    <property type="evidence" value="ECO:0007669"/>
    <property type="project" value="UniProtKB-SubCell"/>
</dbReference>
<dbReference type="PANTHER" id="PTHR23502">
    <property type="entry name" value="MAJOR FACILITATOR SUPERFAMILY"/>
    <property type="match status" value="1"/>
</dbReference>
<feature type="transmembrane region" description="Helical" evidence="8">
    <location>
        <begin position="218"/>
        <end position="241"/>
    </location>
</feature>
<proteinExistence type="inferred from homology"/>
<dbReference type="InterPro" id="IPR020846">
    <property type="entry name" value="MFS_dom"/>
</dbReference>
<dbReference type="GO" id="GO:1990961">
    <property type="term" value="P:xenobiotic detoxification by transmembrane export across the plasma membrane"/>
    <property type="evidence" value="ECO:0007669"/>
    <property type="project" value="InterPro"/>
</dbReference>
<evidence type="ECO:0000256" key="7">
    <source>
        <dbReference type="ARBA" id="ARBA00023136"/>
    </source>
</evidence>
<protein>
    <submittedName>
        <fullName evidence="10">MFS transporter, DHA1 family, bicyclomycin/chloramphenicol resistance protein</fullName>
    </submittedName>
</protein>
<feature type="transmembrane region" description="Helical" evidence="8">
    <location>
        <begin position="374"/>
        <end position="393"/>
    </location>
</feature>
<feature type="transmembrane region" description="Helical" evidence="8">
    <location>
        <begin position="253"/>
        <end position="272"/>
    </location>
</feature>
<dbReference type="GO" id="GO:0015385">
    <property type="term" value="F:sodium:proton antiporter activity"/>
    <property type="evidence" value="ECO:0007669"/>
    <property type="project" value="TreeGrafter"/>
</dbReference>
<evidence type="ECO:0000256" key="3">
    <source>
        <dbReference type="ARBA" id="ARBA00022448"/>
    </source>
</evidence>
<dbReference type="InterPro" id="IPR004812">
    <property type="entry name" value="Efflux_drug-R_Bcr/CmlA"/>
</dbReference>
<keyword evidence="11" id="KW-1185">Reference proteome</keyword>
<dbReference type="InterPro" id="IPR011701">
    <property type="entry name" value="MFS"/>
</dbReference>
<evidence type="ECO:0000256" key="2">
    <source>
        <dbReference type="ARBA" id="ARBA00006236"/>
    </source>
</evidence>
<dbReference type="CDD" id="cd17320">
    <property type="entry name" value="MFS_MdfA_MDR_like"/>
    <property type="match status" value="1"/>
</dbReference>
<feature type="transmembrane region" description="Helical" evidence="8">
    <location>
        <begin position="166"/>
        <end position="188"/>
    </location>
</feature>
<dbReference type="GO" id="GO:0042910">
    <property type="term" value="F:xenobiotic transmembrane transporter activity"/>
    <property type="evidence" value="ECO:0007669"/>
    <property type="project" value="InterPro"/>
</dbReference>
<keyword evidence="7 8" id="KW-0472">Membrane</keyword>
<evidence type="ECO:0000256" key="1">
    <source>
        <dbReference type="ARBA" id="ARBA00004651"/>
    </source>
</evidence>
<feature type="transmembrane region" description="Helical" evidence="8">
    <location>
        <begin position="49"/>
        <end position="68"/>
    </location>
</feature>
<keyword evidence="5 8" id="KW-0812">Transmembrane</keyword>
<dbReference type="AlphaFoldDB" id="A0A1M7L1N4"/>
<organism evidence="10 11">
    <name type="scientific">Flavobacterium xinjiangense</name>
    <dbReference type="NCBI Taxonomy" id="178356"/>
    <lineage>
        <taxon>Bacteria</taxon>
        <taxon>Pseudomonadati</taxon>
        <taxon>Bacteroidota</taxon>
        <taxon>Flavobacteriia</taxon>
        <taxon>Flavobacteriales</taxon>
        <taxon>Flavobacteriaceae</taxon>
        <taxon>Flavobacterium</taxon>
    </lineage>
</organism>
<evidence type="ECO:0000256" key="4">
    <source>
        <dbReference type="ARBA" id="ARBA00022475"/>
    </source>
</evidence>
<gene>
    <name evidence="10" type="ORF">SAMN05216269_106152</name>
</gene>
<keyword evidence="3" id="KW-0813">Transport</keyword>
<accession>A0A1M7L1N4</accession>
<keyword evidence="6 8" id="KW-1133">Transmembrane helix</keyword>
<feature type="domain" description="Major facilitator superfamily (MFS) profile" evidence="9">
    <location>
        <begin position="14"/>
        <end position="399"/>
    </location>
</feature>
<sequence>MTDNSITKTKYIKLILILGSLTALGPFSIDMYLPGFAGIAADLNTSVANVSMTLSSYFIGISAGQLLYGPLLDRFGRKKPLFIGMLVYILASLGCVFVKDIDTFIGLRFIQAVGSCAATVASVSMVRDLFPVKDIPKVFSLLMLVVGLSPMLAPTIGGYITTDYGWHTVFFILMCMGILILLAAQVGLPNTYKPDTSISLKPKPIITNFIGIVKEPQFYTYAFTGAVAFSGLFTYVAASPILFMDIFKVDAKVYGWIFAFMSLSFISASQLNSVLLNRFKSEQMIFGALITQSIIVIVFLILSVNGFLGLYGTITMLFLFLACLGISNPNTAGLTLAPFSRNAGSASALMGAIQLGLGALASFAVGIFVKNSLVPMVVIMTVTTLVALLILIIGKRSIKKTISTSHDEGVAILH</sequence>
<dbReference type="SUPFAM" id="SSF103473">
    <property type="entry name" value="MFS general substrate transporter"/>
    <property type="match status" value="1"/>
</dbReference>
<evidence type="ECO:0000256" key="6">
    <source>
        <dbReference type="ARBA" id="ARBA00022989"/>
    </source>
</evidence>
<dbReference type="Pfam" id="PF07690">
    <property type="entry name" value="MFS_1"/>
    <property type="match status" value="1"/>
</dbReference>
<evidence type="ECO:0000256" key="5">
    <source>
        <dbReference type="ARBA" id="ARBA00022692"/>
    </source>
</evidence>
<reference evidence="11" key="1">
    <citation type="submission" date="2016-11" db="EMBL/GenBank/DDBJ databases">
        <authorList>
            <person name="Varghese N."/>
            <person name="Submissions S."/>
        </authorList>
    </citation>
    <scope>NUCLEOTIDE SEQUENCE [LARGE SCALE GENOMIC DNA]</scope>
    <source>
        <strain evidence="11">CGMCC 1.2749</strain>
    </source>
</reference>
<feature type="transmembrane region" description="Helical" evidence="8">
    <location>
        <begin position="80"/>
        <end position="99"/>
    </location>
</feature>